<keyword evidence="1" id="KW-1133">Transmembrane helix</keyword>
<dbReference type="Proteomes" id="UP000242450">
    <property type="component" value="Chromosome 13"/>
</dbReference>
<evidence type="ECO:0000256" key="1">
    <source>
        <dbReference type="SAM" id="Phobius"/>
    </source>
</evidence>
<keyword evidence="1" id="KW-0472">Membrane</keyword>
<evidence type="ECO:0000313" key="2">
    <source>
        <dbReference type="EMBL" id="OWK08941.1"/>
    </source>
</evidence>
<keyword evidence="1" id="KW-0812">Transmembrane</keyword>
<name>A0A212CSG6_CEREH</name>
<protein>
    <submittedName>
        <fullName evidence="2">Uncharacterized protein</fullName>
    </submittedName>
</protein>
<organism evidence="2 3">
    <name type="scientific">Cervus elaphus hippelaphus</name>
    <name type="common">European red deer</name>
    <dbReference type="NCBI Taxonomy" id="46360"/>
    <lineage>
        <taxon>Eukaryota</taxon>
        <taxon>Metazoa</taxon>
        <taxon>Chordata</taxon>
        <taxon>Craniata</taxon>
        <taxon>Vertebrata</taxon>
        <taxon>Euteleostomi</taxon>
        <taxon>Mammalia</taxon>
        <taxon>Eutheria</taxon>
        <taxon>Laurasiatheria</taxon>
        <taxon>Artiodactyla</taxon>
        <taxon>Ruminantia</taxon>
        <taxon>Pecora</taxon>
        <taxon>Cervidae</taxon>
        <taxon>Cervinae</taxon>
        <taxon>Cervus</taxon>
    </lineage>
</organism>
<feature type="transmembrane region" description="Helical" evidence="1">
    <location>
        <begin position="112"/>
        <end position="130"/>
    </location>
</feature>
<comment type="caution">
    <text evidence="2">The sequence shown here is derived from an EMBL/GenBank/DDBJ whole genome shotgun (WGS) entry which is preliminary data.</text>
</comment>
<accession>A0A212CSG6</accession>
<dbReference type="AlphaFoldDB" id="A0A212CSG6"/>
<sequence length="147" mass="16502">MLLGHRQPPPACAVRGWGSSGLRACCLRGPVYISCPSNTNGIYASYGPFYLKYFLLADFTLIMKQKLPSVYVLPSYQSALLRFGVMFNPSVHAEAREKMMTQTKPEEQHNKSVHFLGLLLTVILISGIGIHQTQVRRRQLHLGQDAR</sequence>
<dbReference type="OrthoDB" id="5596422at2759"/>
<dbReference type="EMBL" id="MKHE01000013">
    <property type="protein sequence ID" value="OWK08941.1"/>
    <property type="molecule type" value="Genomic_DNA"/>
</dbReference>
<evidence type="ECO:0000313" key="3">
    <source>
        <dbReference type="Proteomes" id="UP000242450"/>
    </source>
</evidence>
<reference evidence="2 3" key="1">
    <citation type="journal article" date="2018" name="Mol. Genet. Genomics">
        <title>The red deer Cervus elaphus genome CerEla1.0: sequencing, annotating, genes, and chromosomes.</title>
        <authorList>
            <person name="Bana N.A."/>
            <person name="Nyiri A."/>
            <person name="Nagy J."/>
            <person name="Frank K."/>
            <person name="Nagy T."/>
            <person name="Steger V."/>
            <person name="Schiller M."/>
            <person name="Lakatos P."/>
            <person name="Sugar L."/>
            <person name="Horn P."/>
            <person name="Barta E."/>
            <person name="Orosz L."/>
        </authorList>
    </citation>
    <scope>NUCLEOTIDE SEQUENCE [LARGE SCALE GENOMIC DNA]</scope>
    <source>
        <strain evidence="2">Hungarian</strain>
    </source>
</reference>
<keyword evidence="3" id="KW-1185">Reference proteome</keyword>
<gene>
    <name evidence="2" type="ORF">Celaphus_00015266</name>
</gene>
<proteinExistence type="predicted"/>